<dbReference type="Pfam" id="PF02811">
    <property type="entry name" value="PHP"/>
    <property type="match status" value="1"/>
</dbReference>
<dbReference type="Gene3D" id="3.20.20.140">
    <property type="entry name" value="Metal-dependent hydrolases"/>
    <property type="match status" value="1"/>
</dbReference>
<dbReference type="EMBL" id="JAEMUK010000015">
    <property type="protein sequence ID" value="MBJ7543604.1"/>
    <property type="molecule type" value="Genomic_DNA"/>
</dbReference>
<evidence type="ECO:0000313" key="2">
    <source>
        <dbReference type="EMBL" id="MBJ7543604.1"/>
    </source>
</evidence>
<evidence type="ECO:0000259" key="1">
    <source>
        <dbReference type="Pfam" id="PF02811"/>
    </source>
</evidence>
<reference evidence="2 3" key="1">
    <citation type="submission" date="2020-12" db="EMBL/GenBank/DDBJ databases">
        <title>Revised draft genomes of Rhodomicrobium vannielii ATCC 17100 and Rhodomicrobium udaipurense JA643.</title>
        <authorList>
            <person name="Conners E.M."/>
            <person name="Davenport E.J."/>
            <person name="Bose A."/>
        </authorList>
    </citation>
    <scope>NUCLEOTIDE SEQUENCE [LARGE SCALE GENOMIC DNA]</scope>
    <source>
        <strain evidence="2 3">JA643</strain>
    </source>
</reference>
<proteinExistence type="predicted"/>
<protein>
    <submittedName>
        <fullName evidence="2">PHP domain-containing protein</fullName>
    </submittedName>
</protein>
<dbReference type="GO" id="GO:0003824">
    <property type="term" value="F:catalytic activity"/>
    <property type="evidence" value="ECO:0007669"/>
    <property type="project" value="InterPro"/>
</dbReference>
<dbReference type="InterPro" id="IPR016195">
    <property type="entry name" value="Pol/histidinol_Pase-like"/>
</dbReference>
<dbReference type="InterPro" id="IPR004013">
    <property type="entry name" value="PHP_dom"/>
</dbReference>
<keyword evidence="3" id="KW-1185">Reference proteome</keyword>
<evidence type="ECO:0000313" key="3">
    <source>
        <dbReference type="Proteomes" id="UP000623250"/>
    </source>
</evidence>
<accession>A0A8I1GEQ5</accession>
<feature type="domain" description="PHP" evidence="1">
    <location>
        <begin position="13"/>
        <end position="49"/>
    </location>
</feature>
<dbReference type="SUPFAM" id="SSF89550">
    <property type="entry name" value="PHP domain-like"/>
    <property type="match status" value="1"/>
</dbReference>
<name>A0A8I1GEQ5_9HYPH</name>
<organism evidence="2 3">
    <name type="scientific">Rhodomicrobium udaipurense</name>
    <dbReference type="NCBI Taxonomy" id="1202716"/>
    <lineage>
        <taxon>Bacteria</taxon>
        <taxon>Pseudomonadati</taxon>
        <taxon>Pseudomonadota</taxon>
        <taxon>Alphaproteobacteria</taxon>
        <taxon>Hyphomicrobiales</taxon>
        <taxon>Hyphomicrobiaceae</taxon>
        <taxon>Rhodomicrobium</taxon>
    </lineage>
</organism>
<sequence>MNAGAVPRYAELQAATNFSFLEGASHPHELVARAAELGLSAIAITDRNSRGPCPAPEARRA</sequence>
<dbReference type="AlphaFoldDB" id="A0A8I1GEQ5"/>
<gene>
    <name evidence="2" type="ORF">JDN41_08535</name>
</gene>
<dbReference type="Proteomes" id="UP000623250">
    <property type="component" value="Unassembled WGS sequence"/>
</dbReference>
<comment type="caution">
    <text evidence="2">The sequence shown here is derived from an EMBL/GenBank/DDBJ whole genome shotgun (WGS) entry which is preliminary data.</text>
</comment>